<dbReference type="Proteomes" id="UP000603640">
    <property type="component" value="Unassembled WGS sequence"/>
</dbReference>
<name>A0A923N9Q3_9BACT</name>
<dbReference type="AlphaFoldDB" id="A0A923N9Q3"/>
<gene>
    <name evidence="2" type="ORF">H8S84_09190</name>
</gene>
<comment type="caution">
    <text evidence="2">The sequence shown here is derived from an EMBL/GenBank/DDBJ whole genome shotgun (WGS) entry which is preliminary data.</text>
</comment>
<keyword evidence="3" id="KW-1185">Reference proteome</keyword>
<evidence type="ECO:0000313" key="3">
    <source>
        <dbReference type="Proteomes" id="UP000603640"/>
    </source>
</evidence>
<dbReference type="EMBL" id="JACRVF010000002">
    <property type="protein sequence ID" value="MBC5993005.1"/>
    <property type="molecule type" value="Genomic_DNA"/>
</dbReference>
<reference evidence="2" key="1">
    <citation type="submission" date="2020-08" db="EMBL/GenBank/DDBJ databases">
        <title>Pontibacter sp. SD6 16S ribosomal RNA gene Genome sequencing and assembly.</title>
        <authorList>
            <person name="Kang M."/>
        </authorList>
    </citation>
    <scope>NUCLEOTIDE SEQUENCE</scope>
    <source>
        <strain evidence="2">SD6</strain>
    </source>
</reference>
<protein>
    <submittedName>
        <fullName evidence="2">T9SS type A sorting domain-containing protein</fullName>
    </submittedName>
</protein>
<organism evidence="2 3">
    <name type="scientific">Pontibacter cellulosilyticus</name>
    <dbReference type="NCBI Taxonomy" id="1720253"/>
    <lineage>
        <taxon>Bacteria</taxon>
        <taxon>Pseudomonadati</taxon>
        <taxon>Bacteroidota</taxon>
        <taxon>Cytophagia</taxon>
        <taxon>Cytophagales</taxon>
        <taxon>Hymenobacteraceae</taxon>
        <taxon>Pontibacter</taxon>
    </lineage>
</organism>
<dbReference type="InterPro" id="IPR026444">
    <property type="entry name" value="Secre_tail"/>
</dbReference>
<feature type="domain" description="Secretion system C-terminal sorting" evidence="1">
    <location>
        <begin position="357"/>
        <end position="432"/>
    </location>
</feature>
<proteinExistence type="predicted"/>
<dbReference type="NCBIfam" id="TIGR04183">
    <property type="entry name" value="Por_Secre_tail"/>
    <property type="match status" value="1"/>
</dbReference>
<evidence type="ECO:0000313" key="2">
    <source>
        <dbReference type="EMBL" id="MBC5993005.1"/>
    </source>
</evidence>
<sequence length="436" mass="45164">MTFSATDACGNTATATRTVSWTVDTTAPVISVTGHTATLGCNPTASEITAAFGTATASDGCSGTASVTATPGTVSSNGCSRSQTMTFSATDACGNTATATRTVSWTVDTTAPVITVSSTPLTGSNCVAPTQAQLEAALGSATASDNCGNVTVTASDGAVQGQGCYRSQTRTFTSTDDCGNTATETNTVSWTVPIVVDCYSVCVSMANYDQSSNTTTFRFRVCANECPNALSYIAFIIGRRIGVVSPVNGSVYNYPGDPNISYRVSVPISNKVNGIKFETIGEGIRNACDIFEFTLAGNQTQTPINIEIKAGNNTYNIPISNPSACVSSQTNGTTALSATSSSSLQSIGEAEGDLRAYPTPFSDKATIEFTTSVDENYTVRLYDMKGALVKELKSGAAKAGVVNQVEVDGRSLPEGLYLGRVVSDSGSQTVKLLLKR</sequence>
<evidence type="ECO:0000259" key="1">
    <source>
        <dbReference type="Pfam" id="PF18962"/>
    </source>
</evidence>
<dbReference type="Pfam" id="PF18962">
    <property type="entry name" value="Por_Secre_tail"/>
    <property type="match status" value="1"/>
</dbReference>
<accession>A0A923N9Q3</accession>